<protein>
    <recommendedName>
        <fullName evidence="4">HNH nuclease domain-containing protein</fullName>
    </recommendedName>
</protein>
<dbReference type="PATRIC" id="fig|1235802.3.peg.5044"/>
<dbReference type="Proteomes" id="UP000012589">
    <property type="component" value="Unassembled WGS sequence"/>
</dbReference>
<reference evidence="2 3" key="1">
    <citation type="journal article" date="2014" name="Genome Announc.">
        <title>Draft genome sequences of the altered schaedler flora, a defined bacterial community from gnotobiotic mice.</title>
        <authorList>
            <person name="Wannemuehler M.J."/>
            <person name="Overstreet A.M."/>
            <person name="Ward D.V."/>
            <person name="Phillips G.J."/>
        </authorList>
    </citation>
    <scope>NUCLEOTIDE SEQUENCE [LARGE SCALE GENOMIC DNA]</scope>
    <source>
        <strain evidence="2 3">ASF492</strain>
    </source>
</reference>
<evidence type="ECO:0000313" key="3">
    <source>
        <dbReference type="Proteomes" id="UP000012589"/>
    </source>
</evidence>
<evidence type="ECO:0000256" key="1">
    <source>
        <dbReference type="SAM" id="MobiDB-lite"/>
    </source>
</evidence>
<dbReference type="InterPro" id="IPR044925">
    <property type="entry name" value="His-Me_finger_sf"/>
</dbReference>
<comment type="caution">
    <text evidence="2">The sequence shown here is derived from an EMBL/GenBank/DDBJ whole genome shotgun (WGS) entry which is preliminary data.</text>
</comment>
<dbReference type="SUPFAM" id="SSF54060">
    <property type="entry name" value="His-Me finger endonucleases"/>
    <property type="match status" value="1"/>
</dbReference>
<dbReference type="eggNOG" id="ENOG50309HC">
    <property type="taxonomic scope" value="Bacteria"/>
</dbReference>
<sequence length="188" mass="22179">MARKKGNNYIIDEENKIVKIELRRRKKENLWTIIDLDDFDRVVKNFGYTWFSDYNKVRNLFYVKTCIYLGVSQNGNGKYKCILLHKFILNYFGKNKVDHINHNTLDNRKCNLRIVENESNTQNRKGKNKNNKSGYRNVSKSGNTWIVQLQVDGKNTILGRFSLEQLDEAGKFAEEMRQKYYGEYAGEA</sequence>
<keyword evidence="3" id="KW-1185">Reference proteome</keyword>
<evidence type="ECO:0008006" key="4">
    <source>
        <dbReference type="Google" id="ProtNLM"/>
    </source>
</evidence>
<accession>N2AA60</accession>
<dbReference type="EMBL" id="AQFT01000136">
    <property type="protein sequence ID" value="EMZ21219.1"/>
    <property type="molecule type" value="Genomic_DNA"/>
</dbReference>
<name>N2AA60_9FIRM</name>
<gene>
    <name evidence="2" type="ORF">C823_04792</name>
</gene>
<dbReference type="AlphaFoldDB" id="N2AA60"/>
<dbReference type="HOGENOM" id="CLU_116720_0_0_9"/>
<organism evidence="2 3">
    <name type="scientific">Eubacterium plexicaudatum ASF492</name>
    <dbReference type="NCBI Taxonomy" id="1235802"/>
    <lineage>
        <taxon>Bacteria</taxon>
        <taxon>Bacillati</taxon>
        <taxon>Bacillota</taxon>
        <taxon>Clostridia</taxon>
        <taxon>Eubacteriales</taxon>
        <taxon>Eubacteriaceae</taxon>
        <taxon>Eubacterium</taxon>
    </lineage>
</organism>
<dbReference type="STRING" id="1235802.C823_04792"/>
<feature type="region of interest" description="Disordered" evidence="1">
    <location>
        <begin position="118"/>
        <end position="137"/>
    </location>
</feature>
<evidence type="ECO:0000313" key="2">
    <source>
        <dbReference type="EMBL" id="EMZ21219.1"/>
    </source>
</evidence>
<proteinExistence type="predicted"/>
<dbReference type="Gene3D" id="3.90.75.20">
    <property type="match status" value="1"/>
</dbReference>